<dbReference type="Pfam" id="PF23439">
    <property type="entry name" value="DUF7124"/>
    <property type="match status" value="1"/>
</dbReference>
<evidence type="ECO:0000313" key="4">
    <source>
        <dbReference type="Proteomes" id="UP001149411"/>
    </source>
</evidence>
<protein>
    <recommendedName>
        <fullName evidence="2">DUF7124 domain-containing protein</fullName>
    </recommendedName>
</protein>
<dbReference type="Proteomes" id="UP001149411">
    <property type="component" value="Unassembled WGS sequence"/>
</dbReference>
<evidence type="ECO:0000259" key="2">
    <source>
        <dbReference type="Pfam" id="PF23439"/>
    </source>
</evidence>
<gene>
    <name evidence="3" type="ORF">EGH25_00785</name>
</gene>
<feature type="compositionally biased region" description="Basic and acidic residues" evidence="1">
    <location>
        <begin position="75"/>
        <end position="85"/>
    </location>
</feature>
<accession>A0A9Q4GHK8</accession>
<dbReference type="RefSeq" id="WP_266085423.1">
    <property type="nucleotide sequence ID" value="NZ_RKLV01000001.1"/>
</dbReference>
<proteinExistence type="predicted"/>
<dbReference type="InterPro" id="IPR055548">
    <property type="entry name" value="DUF7124"/>
</dbReference>
<sequence length="118" mass="13038">MDLDGDVNLAVAYEGIADLEDTGFALNDLKLRVDELGIVGNVESHVANDLGREHDVHVDFHSVPPGKKNGLIRGRSTDPDGDARHVFLGTTKRDEVLAEKMGWEYHDISEVAEEEGWE</sequence>
<name>A0A9Q4GHK8_9EURY</name>
<organism evidence="3 4">
    <name type="scientific">Halorutilus salinus</name>
    <dbReference type="NCBI Taxonomy" id="2487751"/>
    <lineage>
        <taxon>Archaea</taxon>
        <taxon>Methanobacteriati</taxon>
        <taxon>Methanobacteriota</taxon>
        <taxon>Stenosarchaea group</taxon>
        <taxon>Halobacteria</taxon>
        <taxon>Halorutilales</taxon>
        <taxon>Halorutilaceae</taxon>
        <taxon>Halorutilus</taxon>
    </lineage>
</organism>
<evidence type="ECO:0000313" key="3">
    <source>
        <dbReference type="EMBL" id="MCX2817898.1"/>
    </source>
</evidence>
<feature type="region of interest" description="Disordered" evidence="1">
    <location>
        <begin position="65"/>
        <end position="85"/>
    </location>
</feature>
<dbReference type="AlphaFoldDB" id="A0A9Q4GHK8"/>
<keyword evidence="4" id="KW-1185">Reference proteome</keyword>
<reference evidence="3" key="1">
    <citation type="submission" date="2022-09" db="EMBL/GenBank/DDBJ databases">
        <title>Haloadaptaus new haloarchaeum isolated from saline soil.</title>
        <authorList>
            <person name="Duran-Viseras A."/>
            <person name="Sanchez-Porro C."/>
            <person name="Ventosa A."/>
        </authorList>
    </citation>
    <scope>NUCLEOTIDE SEQUENCE</scope>
    <source>
        <strain evidence="3">F3-133</strain>
    </source>
</reference>
<comment type="caution">
    <text evidence="3">The sequence shown here is derived from an EMBL/GenBank/DDBJ whole genome shotgun (WGS) entry which is preliminary data.</text>
</comment>
<dbReference type="EMBL" id="RKLV01000001">
    <property type="protein sequence ID" value="MCX2817898.1"/>
    <property type="molecule type" value="Genomic_DNA"/>
</dbReference>
<feature type="domain" description="DUF7124" evidence="2">
    <location>
        <begin position="8"/>
        <end position="118"/>
    </location>
</feature>
<evidence type="ECO:0000256" key="1">
    <source>
        <dbReference type="SAM" id="MobiDB-lite"/>
    </source>
</evidence>